<evidence type="ECO:0000313" key="3">
    <source>
        <dbReference type="Proteomes" id="UP000316921"/>
    </source>
</evidence>
<organism evidence="2 3">
    <name type="scientific">Engelhardtia mirabilis</name>
    <dbReference type="NCBI Taxonomy" id="2528011"/>
    <lineage>
        <taxon>Bacteria</taxon>
        <taxon>Pseudomonadati</taxon>
        <taxon>Planctomycetota</taxon>
        <taxon>Planctomycetia</taxon>
        <taxon>Planctomycetia incertae sedis</taxon>
        <taxon>Engelhardtia</taxon>
    </lineage>
</organism>
<accession>A0A518BPM2</accession>
<name>A0A518BPM2_9BACT</name>
<dbReference type="KEGG" id="pbap:Pla133_40460"/>
<evidence type="ECO:0000256" key="1">
    <source>
        <dbReference type="SAM" id="MobiDB-lite"/>
    </source>
</evidence>
<sequence>MNELNAWRTAPLIDHRLAAVEEVTFEELRESALGFIQRTATTWTDHNFHDPGITLLEAGLWGVADLFYRVDGFVDGAVPQDLEWTASVPMEADVGTRLVLAQTLLDRFADLTEAVLPEPREPWDAPPAAADAGQRLTGLLGSILRPKRSDPTAPRPLPGEPVESMADVTGPEAIHFLGHRLAAAEFGRISPGSDRDALLEVIERRTRRWLLHDSFAILRGALERGLGAAGVGPVRERLEAAVRLATEQRRSRRVRQATDQGWDVEATAVHGLVPGDSELATLLARLDLDVDPGWFEDEQGQARVWPPHPSQVSSADPFTGDDHLTTLHQHFTRLAAAGAAPYAIPMDGGRLPARPGRLWAVPGAIAGQRWDGRAAGGDDSLRPGALSLLVESCPGWSDDELLTAAREAFEQGTPRGYWGHRDFAALEQGGRQTLRPLGLELHFGLVRPVVVRISGTLEARAGAPTEVLRRKAQECLLGYLASGQPRDHAAPGSYATGWSPGAAVDLRQIEELLLDIDRVERVAFLRVQVDRGQAPSSGHRLLPFEVPDLERADLSGLDVIRPSLEDFDA</sequence>
<reference evidence="2 3" key="1">
    <citation type="submission" date="2019-02" db="EMBL/GenBank/DDBJ databases">
        <title>Deep-cultivation of Planctomycetes and their phenomic and genomic characterization uncovers novel biology.</title>
        <authorList>
            <person name="Wiegand S."/>
            <person name="Jogler M."/>
            <person name="Boedeker C."/>
            <person name="Pinto D."/>
            <person name="Vollmers J."/>
            <person name="Rivas-Marin E."/>
            <person name="Kohn T."/>
            <person name="Peeters S.H."/>
            <person name="Heuer A."/>
            <person name="Rast P."/>
            <person name="Oberbeckmann S."/>
            <person name="Bunk B."/>
            <person name="Jeske O."/>
            <person name="Meyerdierks A."/>
            <person name="Storesund J.E."/>
            <person name="Kallscheuer N."/>
            <person name="Luecker S."/>
            <person name="Lage O.M."/>
            <person name="Pohl T."/>
            <person name="Merkel B.J."/>
            <person name="Hornburger P."/>
            <person name="Mueller R.-W."/>
            <person name="Bruemmer F."/>
            <person name="Labrenz M."/>
            <person name="Spormann A.M."/>
            <person name="Op den Camp H."/>
            <person name="Overmann J."/>
            <person name="Amann R."/>
            <person name="Jetten M.S.M."/>
            <person name="Mascher T."/>
            <person name="Medema M.H."/>
            <person name="Devos D.P."/>
            <person name="Kaster A.-K."/>
            <person name="Ovreas L."/>
            <person name="Rohde M."/>
            <person name="Galperin M.Y."/>
            <person name="Jogler C."/>
        </authorList>
    </citation>
    <scope>NUCLEOTIDE SEQUENCE [LARGE SCALE GENOMIC DNA]</scope>
    <source>
        <strain evidence="2 3">Pla133</strain>
    </source>
</reference>
<dbReference type="EMBL" id="CP036287">
    <property type="protein sequence ID" value="QDU68931.1"/>
    <property type="molecule type" value="Genomic_DNA"/>
</dbReference>
<gene>
    <name evidence="2" type="ORF">Pla133_40460</name>
</gene>
<dbReference type="AlphaFoldDB" id="A0A518BPM2"/>
<keyword evidence="3" id="KW-1185">Reference proteome</keyword>
<proteinExistence type="predicted"/>
<feature type="region of interest" description="Disordered" evidence="1">
    <location>
        <begin position="143"/>
        <end position="164"/>
    </location>
</feature>
<evidence type="ECO:0008006" key="4">
    <source>
        <dbReference type="Google" id="ProtNLM"/>
    </source>
</evidence>
<dbReference type="RefSeq" id="WP_145068365.1">
    <property type="nucleotide sequence ID" value="NZ_CP036287.1"/>
</dbReference>
<dbReference type="Proteomes" id="UP000316921">
    <property type="component" value="Chromosome"/>
</dbReference>
<evidence type="ECO:0000313" key="2">
    <source>
        <dbReference type="EMBL" id="QDU68931.1"/>
    </source>
</evidence>
<protein>
    <recommendedName>
        <fullName evidence="4">Baseplate J-like protein</fullName>
    </recommendedName>
</protein>